<protein>
    <submittedName>
        <fullName evidence="2">Uncharacterized protein</fullName>
    </submittedName>
</protein>
<proteinExistence type="predicted"/>
<reference evidence="2 3" key="1">
    <citation type="submission" date="2019-09" db="EMBL/GenBank/DDBJ databases">
        <title>Draft genome of the ectomycorrhizal ascomycete Sphaerosporella brunnea.</title>
        <authorList>
            <consortium name="DOE Joint Genome Institute"/>
            <person name="Benucci G.M."/>
            <person name="Marozzi G."/>
            <person name="Antonielli L."/>
            <person name="Sanchez S."/>
            <person name="Marco P."/>
            <person name="Wang X."/>
            <person name="Falini L.B."/>
            <person name="Barry K."/>
            <person name="Haridas S."/>
            <person name="Lipzen A."/>
            <person name="Labutti K."/>
            <person name="Grigoriev I.V."/>
            <person name="Murat C."/>
            <person name="Martin F."/>
            <person name="Albertini E."/>
            <person name="Donnini D."/>
            <person name="Bonito G."/>
        </authorList>
    </citation>
    <scope>NUCLEOTIDE SEQUENCE [LARGE SCALE GENOMIC DNA]</scope>
    <source>
        <strain evidence="2 3">Sb_GMNB300</strain>
    </source>
</reference>
<feature type="transmembrane region" description="Helical" evidence="1">
    <location>
        <begin position="12"/>
        <end position="31"/>
    </location>
</feature>
<dbReference type="EMBL" id="VXIS01000027">
    <property type="protein sequence ID" value="KAA8912158.1"/>
    <property type="molecule type" value="Genomic_DNA"/>
</dbReference>
<feature type="transmembrane region" description="Helical" evidence="1">
    <location>
        <begin position="38"/>
        <end position="61"/>
    </location>
</feature>
<gene>
    <name evidence="2" type="ORF">FN846DRAFT_887364</name>
</gene>
<accession>A0A5J5F615</accession>
<keyword evidence="3" id="KW-1185">Reference proteome</keyword>
<keyword evidence="1" id="KW-1133">Transmembrane helix</keyword>
<evidence type="ECO:0000313" key="3">
    <source>
        <dbReference type="Proteomes" id="UP000326924"/>
    </source>
</evidence>
<evidence type="ECO:0000256" key="1">
    <source>
        <dbReference type="SAM" id="Phobius"/>
    </source>
</evidence>
<dbReference type="InParanoid" id="A0A5J5F615"/>
<sequence length="290" mass="32541">MPTGRLAINPAQTWTLLLFMTSQTIAIAGVVESRKSKGWWKIAMVVLAIVTALVDGINWILQPKESHRFAAIWKSCWDVVKLLWPLVKAVWARFHPAKVFDANDGYVDRVLCHGVIPYMHADCKRQKYAERKILTCNTCSRPSKSTIDRQFFPAPYDGEKAPLHCACQCDAPAALWRAEAGALAVQVRVRSTGNERNWNHIDQAHLPPRNLFRLPLSKGSSLIARWSRATASMQFRANALPPPPRLLASPTLPDLALGFRATPPCKRAAKIIDLCTSSATQRRWALQRCR</sequence>
<dbReference type="AlphaFoldDB" id="A0A5J5F615"/>
<name>A0A5J5F615_9PEZI</name>
<evidence type="ECO:0000313" key="2">
    <source>
        <dbReference type="EMBL" id="KAA8912158.1"/>
    </source>
</evidence>
<keyword evidence="1" id="KW-0472">Membrane</keyword>
<comment type="caution">
    <text evidence="2">The sequence shown here is derived from an EMBL/GenBank/DDBJ whole genome shotgun (WGS) entry which is preliminary data.</text>
</comment>
<organism evidence="2 3">
    <name type="scientific">Sphaerosporella brunnea</name>
    <dbReference type="NCBI Taxonomy" id="1250544"/>
    <lineage>
        <taxon>Eukaryota</taxon>
        <taxon>Fungi</taxon>
        <taxon>Dikarya</taxon>
        <taxon>Ascomycota</taxon>
        <taxon>Pezizomycotina</taxon>
        <taxon>Pezizomycetes</taxon>
        <taxon>Pezizales</taxon>
        <taxon>Pyronemataceae</taxon>
        <taxon>Sphaerosporella</taxon>
    </lineage>
</organism>
<dbReference type="Proteomes" id="UP000326924">
    <property type="component" value="Unassembled WGS sequence"/>
</dbReference>
<keyword evidence="1" id="KW-0812">Transmembrane</keyword>